<accession>A0A9K3D9P7</accession>
<keyword evidence="2" id="KW-1185">Reference proteome</keyword>
<reference evidence="1 2" key="1">
    <citation type="journal article" date="2018" name="PLoS ONE">
        <title>The draft genome of Kipferlia bialata reveals reductive genome evolution in fornicate parasites.</title>
        <authorList>
            <person name="Tanifuji G."/>
            <person name="Takabayashi S."/>
            <person name="Kume K."/>
            <person name="Takagi M."/>
            <person name="Nakayama T."/>
            <person name="Kamikawa R."/>
            <person name="Inagaki Y."/>
            <person name="Hashimoto T."/>
        </authorList>
    </citation>
    <scope>NUCLEOTIDE SEQUENCE [LARGE SCALE GENOMIC DNA]</scope>
    <source>
        <strain evidence="1">NY0173</strain>
    </source>
</reference>
<feature type="non-terminal residue" evidence="1">
    <location>
        <position position="115"/>
    </location>
</feature>
<evidence type="ECO:0000313" key="1">
    <source>
        <dbReference type="EMBL" id="GIQ89944.1"/>
    </source>
</evidence>
<evidence type="ECO:0000313" key="2">
    <source>
        <dbReference type="Proteomes" id="UP000265618"/>
    </source>
</evidence>
<organism evidence="1 2">
    <name type="scientific">Kipferlia bialata</name>
    <dbReference type="NCBI Taxonomy" id="797122"/>
    <lineage>
        <taxon>Eukaryota</taxon>
        <taxon>Metamonada</taxon>
        <taxon>Carpediemonas-like organisms</taxon>
        <taxon>Kipferlia</taxon>
    </lineage>
</organism>
<protein>
    <submittedName>
        <fullName evidence="1">Uncharacterized protein</fullName>
    </submittedName>
</protein>
<feature type="non-terminal residue" evidence="1">
    <location>
        <position position="1"/>
    </location>
</feature>
<comment type="caution">
    <text evidence="1">The sequence shown here is derived from an EMBL/GenBank/DDBJ whole genome shotgun (WGS) entry which is preliminary data.</text>
</comment>
<proteinExistence type="predicted"/>
<sequence>ASSQCYDCRPFGHSETGLRCDATCQPLFDGSQYDFTLVGRGDMLGPYVDTDGTSYFISMCNANHPFGPCVQANQQPMETFACSVSDSNRVTSTGRYTSYESLPDSLADLDLTQET</sequence>
<dbReference type="EMBL" id="BDIP01005600">
    <property type="protein sequence ID" value="GIQ89944.1"/>
    <property type="molecule type" value="Genomic_DNA"/>
</dbReference>
<gene>
    <name evidence="1" type="ORF">KIPB_012565</name>
</gene>
<name>A0A9K3D9P7_9EUKA</name>
<dbReference type="AlphaFoldDB" id="A0A9K3D9P7"/>
<dbReference type="Proteomes" id="UP000265618">
    <property type="component" value="Unassembled WGS sequence"/>
</dbReference>